<dbReference type="SUPFAM" id="SSF143081">
    <property type="entry name" value="BB1717-like"/>
    <property type="match status" value="1"/>
</dbReference>
<evidence type="ECO:0000313" key="10">
    <source>
        <dbReference type="Proteomes" id="UP000680714"/>
    </source>
</evidence>
<protein>
    <recommendedName>
        <fullName evidence="8">Abasic site processing protein</fullName>
        <ecNumber evidence="8">3.4.-.-</ecNumber>
    </recommendedName>
</protein>
<keyword evidence="2 8" id="KW-0645">Protease</keyword>
<keyword evidence="4 8" id="KW-0378">Hydrolase</keyword>
<evidence type="ECO:0000256" key="4">
    <source>
        <dbReference type="ARBA" id="ARBA00022801"/>
    </source>
</evidence>
<dbReference type="RefSeq" id="WP_211545673.1">
    <property type="nucleotide sequence ID" value="NZ_JAGTUF010000001.1"/>
</dbReference>
<organism evidence="9 10">
    <name type="scientific">Magnetospirillum sulfuroxidans</name>
    <dbReference type="NCBI Taxonomy" id="611300"/>
    <lineage>
        <taxon>Bacteria</taxon>
        <taxon>Pseudomonadati</taxon>
        <taxon>Pseudomonadota</taxon>
        <taxon>Alphaproteobacteria</taxon>
        <taxon>Rhodospirillales</taxon>
        <taxon>Rhodospirillaceae</taxon>
        <taxon>Magnetospirillum</taxon>
    </lineage>
</organism>
<dbReference type="InterPro" id="IPR003738">
    <property type="entry name" value="SRAP"/>
</dbReference>
<evidence type="ECO:0000256" key="5">
    <source>
        <dbReference type="ARBA" id="ARBA00023124"/>
    </source>
</evidence>
<proteinExistence type="inferred from homology"/>
<reference evidence="9 10" key="1">
    <citation type="submission" date="2021-04" db="EMBL/GenBank/DDBJ databases">
        <title>Magnetospirillum sulfuroxidans sp. nov., a facultative chemolithoautotrophic sulfur-oxidizing alphaproteobacterium isolated from freshwater sediment and proposals for Paramagetospirillum gen. nov., and Magnetospirillaceae fam. nov.</title>
        <authorList>
            <person name="Koziaeva V."/>
            <person name="Geelhoed J.S."/>
            <person name="Sorokin D.Y."/>
            <person name="Grouzdev D.S."/>
        </authorList>
    </citation>
    <scope>NUCLEOTIDE SEQUENCE [LARGE SCALE GENOMIC DNA]</scope>
    <source>
        <strain evidence="9 10">J10</strain>
    </source>
</reference>
<comment type="similarity">
    <text evidence="1 8">Belongs to the SOS response-associated peptidase family.</text>
</comment>
<keyword evidence="7" id="KW-0456">Lyase</keyword>
<dbReference type="EC" id="3.4.-.-" evidence="8"/>
<dbReference type="EMBL" id="JAGTUF010000001">
    <property type="protein sequence ID" value="MBR9970159.1"/>
    <property type="molecule type" value="Genomic_DNA"/>
</dbReference>
<gene>
    <name evidence="9" type="ORF">KEC16_00345</name>
</gene>
<evidence type="ECO:0000256" key="3">
    <source>
        <dbReference type="ARBA" id="ARBA00022763"/>
    </source>
</evidence>
<evidence type="ECO:0000256" key="1">
    <source>
        <dbReference type="ARBA" id="ARBA00008136"/>
    </source>
</evidence>
<evidence type="ECO:0000256" key="7">
    <source>
        <dbReference type="ARBA" id="ARBA00023239"/>
    </source>
</evidence>
<keyword evidence="10" id="KW-1185">Reference proteome</keyword>
<dbReference type="PANTHER" id="PTHR13604:SF0">
    <property type="entry name" value="ABASIC SITE PROCESSING PROTEIN HMCES"/>
    <property type="match status" value="1"/>
</dbReference>
<keyword evidence="5" id="KW-0190">Covalent protein-DNA linkage</keyword>
<dbReference type="Pfam" id="PF02586">
    <property type="entry name" value="SRAP"/>
    <property type="match status" value="1"/>
</dbReference>
<dbReference type="Gene3D" id="3.90.1680.10">
    <property type="entry name" value="SOS response associated peptidase-like"/>
    <property type="match status" value="1"/>
</dbReference>
<keyword evidence="3" id="KW-0227">DNA damage</keyword>
<comment type="caution">
    <text evidence="9">The sequence shown here is derived from an EMBL/GenBank/DDBJ whole genome shotgun (WGS) entry which is preliminary data.</text>
</comment>
<evidence type="ECO:0000256" key="2">
    <source>
        <dbReference type="ARBA" id="ARBA00022670"/>
    </source>
</evidence>
<accession>A0ABS5I762</accession>
<dbReference type="InterPro" id="IPR036590">
    <property type="entry name" value="SRAP-like"/>
</dbReference>
<evidence type="ECO:0000256" key="8">
    <source>
        <dbReference type="RuleBase" id="RU364100"/>
    </source>
</evidence>
<dbReference type="PANTHER" id="PTHR13604">
    <property type="entry name" value="DC12-RELATED"/>
    <property type="match status" value="1"/>
</dbReference>
<evidence type="ECO:0000313" key="9">
    <source>
        <dbReference type="EMBL" id="MBR9970159.1"/>
    </source>
</evidence>
<name>A0ABS5I762_9PROT</name>
<sequence>MCSRFELKAPAGDIAARFGLTVPPPWPNATEFRPTDLALAIGVDGPALLRWGLRVEWDNRPLINARVESIEQKPTFRRLLANRVLIPASAWWEWNADKVKMRLAADTGGMMAFAALRDDDAFVILTAAATAEVRAVHHRMPVLAGADWLDGGAAPAMDRKIVVAVDQPPSRQGSLFD</sequence>
<keyword evidence="6" id="KW-0238">DNA-binding</keyword>
<dbReference type="Proteomes" id="UP000680714">
    <property type="component" value="Unassembled WGS sequence"/>
</dbReference>
<evidence type="ECO:0000256" key="6">
    <source>
        <dbReference type="ARBA" id="ARBA00023125"/>
    </source>
</evidence>